<evidence type="ECO:0000313" key="2">
    <source>
        <dbReference type="EMBL" id="KZZ98313.1"/>
    </source>
</evidence>
<dbReference type="OrthoDB" id="9975758at2759"/>
<name>A0A168E150_9HYPO</name>
<keyword evidence="3" id="KW-1185">Reference proteome</keyword>
<organism evidence="2 3">
    <name type="scientific">Moelleriella libera RCEF 2490</name>
    <dbReference type="NCBI Taxonomy" id="1081109"/>
    <lineage>
        <taxon>Eukaryota</taxon>
        <taxon>Fungi</taxon>
        <taxon>Dikarya</taxon>
        <taxon>Ascomycota</taxon>
        <taxon>Pezizomycotina</taxon>
        <taxon>Sordariomycetes</taxon>
        <taxon>Hypocreomycetidae</taxon>
        <taxon>Hypocreales</taxon>
        <taxon>Clavicipitaceae</taxon>
        <taxon>Moelleriella</taxon>
    </lineage>
</organism>
<evidence type="ECO:0000256" key="1">
    <source>
        <dbReference type="SAM" id="MobiDB-lite"/>
    </source>
</evidence>
<feature type="compositionally biased region" description="Low complexity" evidence="1">
    <location>
        <begin position="27"/>
        <end position="39"/>
    </location>
</feature>
<evidence type="ECO:0000313" key="3">
    <source>
        <dbReference type="Proteomes" id="UP000078544"/>
    </source>
</evidence>
<dbReference type="STRING" id="1081109.A0A168E150"/>
<evidence type="ECO:0008006" key="4">
    <source>
        <dbReference type="Google" id="ProtNLM"/>
    </source>
</evidence>
<feature type="region of interest" description="Disordered" evidence="1">
    <location>
        <begin position="1"/>
        <end position="41"/>
    </location>
</feature>
<gene>
    <name evidence="2" type="ORF">AAL_02831</name>
</gene>
<dbReference type="EMBL" id="AZGY01000005">
    <property type="protein sequence ID" value="KZZ98313.1"/>
    <property type="molecule type" value="Genomic_DNA"/>
</dbReference>
<accession>A0A168E150</accession>
<dbReference type="Proteomes" id="UP000078544">
    <property type="component" value="Unassembled WGS sequence"/>
</dbReference>
<sequence length="211" mass="23356">MAEPIILRLPSKYAPQPGSEFQAESASSPSSPQQQQQPSTEWLARTWTVTHSTLAMWRSARNVRITYTPLPAKSDGRPRIDDLVEYEPTSKTGVLKSVAGVDTQAPGNGGWTWRGKGWLAFVSSHWEIIGWGEEDVGETGQKEKWAVTWFAKTVFTQEGLDILSSRPEGLSENTHGRIAEALGKLGVKPLVDMTAKNMQAVEIKLPWVVEK</sequence>
<proteinExistence type="predicted"/>
<dbReference type="AlphaFoldDB" id="A0A168E150"/>
<protein>
    <recommendedName>
        <fullName evidence="4">Histidinolphosphatase-like protein</fullName>
    </recommendedName>
</protein>
<comment type="caution">
    <text evidence="2">The sequence shown here is derived from an EMBL/GenBank/DDBJ whole genome shotgun (WGS) entry which is preliminary data.</text>
</comment>
<reference evidence="2 3" key="1">
    <citation type="journal article" date="2016" name="Genome Biol. Evol.">
        <title>Divergent and convergent evolution of fungal pathogenicity.</title>
        <authorList>
            <person name="Shang Y."/>
            <person name="Xiao G."/>
            <person name="Zheng P."/>
            <person name="Cen K."/>
            <person name="Zhan S."/>
            <person name="Wang C."/>
        </authorList>
    </citation>
    <scope>NUCLEOTIDE SEQUENCE [LARGE SCALE GENOMIC DNA]</scope>
    <source>
        <strain evidence="2 3">RCEF 2490</strain>
    </source>
</reference>